<gene>
    <name evidence="1" type="ORF">FTW19_09000</name>
</gene>
<dbReference type="Gene3D" id="3.20.20.80">
    <property type="entry name" value="Glycosidases"/>
    <property type="match status" value="1"/>
</dbReference>
<proteinExistence type="predicted"/>
<evidence type="ECO:0008006" key="3">
    <source>
        <dbReference type="Google" id="ProtNLM"/>
    </source>
</evidence>
<dbReference type="Proteomes" id="UP000321820">
    <property type="component" value="Chromosome"/>
</dbReference>
<sequence length="360" mass="40107">MSGIRHLRDGVHFQDPGYNRLMYGRWAELGALGIRFDAVVDPRSGLGPMRPEILEEADKLSNHSIEAFEGPNEMDISGQSDWTSTDRDYIKALFRSARALGGGNRFQIIGPSLAFAKRGSELGNLADSIDAGNLHPYPAGKMPSHVFPEQTDFAKNVSGAKSIVVTESGYHNALNDHTDQPAVSELASSKYIPRLFLENFSRGIQRTYLYELLDETADPGLTNNQLHWGLIRADRSEKPAFIAVKRLIEELNDTAAPARLHSLAWSLESKDSRIHHVLLEKSSGEFDLVLWQETPSYDTFWQKDISNSPIATTLTLVSPGRRVVLYEPSVQGEPLKEWKDTAKIPLAIPDHPLVINIVTR</sequence>
<protein>
    <recommendedName>
        <fullName evidence="3">Asl1-like glycosyl hydrolase catalytic domain-containing protein</fullName>
    </recommendedName>
</protein>
<dbReference type="KEGG" id="talb:FTW19_09000"/>
<organism evidence="1 2">
    <name type="scientific">Terriglobus albidus</name>
    <dbReference type="NCBI Taxonomy" id="1592106"/>
    <lineage>
        <taxon>Bacteria</taxon>
        <taxon>Pseudomonadati</taxon>
        <taxon>Acidobacteriota</taxon>
        <taxon>Terriglobia</taxon>
        <taxon>Terriglobales</taxon>
        <taxon>Acidobacteriaceae</taxon>
        <taxon>Terriglobus</taxon>
    </lineage>
</organism>
<accession>A0A5B9EDD4</accession>
<dbReference type="InterPro" id="IPR017853">
    <property type="entry name" value="GH"/>
</dbReference>
<dbReference type="EMBL" id="CP042806">
    <property type="protein sequence ID" value="QEE28116.1"/>
    <property type="molecule type" value="Genomic_DNA"/>
</dbReference>
<name>A0A5B9EDD4_9BACT</name>
<evidence type="ECO:0000313" key="2">
    <source>
        <dbReference type="Proteomes" id="UP000321820"/>
    </source>
</evidence>
<keyword evidence="2" id="KW-1185">Reference proteome</keyword>
<dbReference type="SUPFAM" id="SSF51445">
    <property type="entry name" value="(Trans)glycosidases"/>
    <property type="match status" value="1"/>
</dbReference>
<dbReference type="OrthoDB" id="113296at2"/>
<reference evidence="1 2" key="1">
    <citation type="submission" date="2019-08" db="EMBL/GenBank/DDBJ databases">
        <title>Complete genome sequence of Terriglobus albidus strain ORNL.</title>
        <authorList>
            <person name="Podar M."/>
        </authorList>
    </citation>
    <scope>NUCLEOTIDE SEQUENCE [LARGE SCALE GENOMIC DNA]</scope>
    <source>
        <strain evidence="1 2">ORNL</strain>
    </source>
</reference>
<evidence type="ECO:0000313" key="1">
    <source>
        <dbReference type="EMBL" id="QEE28116.1"/>
    </source>
</evidence>
<dbReference type="AlphaFoldDB" id="A0A5B9EDD4"/>